<dbReference type="Pfam" id="PF14223">
    <property type="entry name" value="Retrotran_gag_2"/>
    <property type="match status" value="1"/>
</dbReference>
<accession>A0A9P5WWS2</accession>
<reference evidence="1" key="1">
    <citation type="submission" date="2020-11" db="EMBL/GenBank/DDBJ databases">
        <authorList>
            <consortium name="DOE Joint Genome Institute"/>
            <person name="Ahrendt S."/>
            <person name="Riley R."/>
            <person name="Andreopoulos W."/>
            <person name="Labutti K."/>
            <person name="Pangilinan J."/>
            <person name="Ruiz-Duenas F.J."/>
            <person name="Barrasa J.M."/>
            <person name="Sanchez-Garcia M."/>
            <person name="Camarero S."/>
            <person name="Miyauchi S."/>
            <person name="Serrano A."/>
            <person name="Linde D."/>
            <person name="Babiker R."/>
            <person name="Drula E."/>
            <person name="Ayuso-Fernandez I."/>
            <person name="Pacheco R."/>
            <person name="Padilla G."/>
            <person name="Ferreira P."/>
            <person name="Barriuso J."/>
            <person name="Kellner H."/>
            <person name="Castanera R."/>
            <person name="Alfaro M."/>
            <person name="Ramirez L."/>
            <person name="Pisabarro A.G."/>
            <person name="Kuo A."/>
            <person name="Tritt A."/>
            <person name="Lipzen A."/>
            <person name="He G."/>
            <person name="Yan M."/>
            <person name="Ng V."/>
            <person name="Cullen D."/>
            <person name="Martin F."/>
            <person name="Rosso M.-N."/>
            <person name="Henrissat B."/>
            <person name="Hibbett D."/>
            <person name="Martinez A.T."/>
            <person name="Grigoriev I.V."/>
        </authorList>
    </citation>
    <scope>NUCLEOTIDE SEQUENCE</scope>
    <source>
        <strain evidence="1">MF-IS2</strain>
    </source>
</reference>
<organism evidence="1 2">
    <name type="scientific">Macrolepiota fuliginosa MF-IS2</name>
    <dbReference type="NCBI Taxonomy" id="1400762"/>
    <lineage>
        <taxon>Eukaryota</taxon>
        <taxon>Fungi</taxon>
        <taxon>Dikarya</taxon>
        <taxon>Basidiomycota</taxon>
        <taxon>Agaricomycotina</taxon>
        <taxon>Agaricomycetes</taxon>
        <taxon>Agaricomycetidae</taxon>
        <taxon>Agaricales</taxon>
        <taxon>Agaricineae</taxon>
        <taxon>Agaricaceae</taxon>
        <taxon>Macrolepiota</taxon>
    </lineage>
</organism>
<dbReference type="OrthoDB" id="3263038at2759"/>
<dbReference type="Proteomes" id="UP000807342">
    <property type="component" value="Unassembled WGS sequence"/>
</dbReference>
<name>A0A9P5WWS2_9AGAR</name>
<comment type="caution">
    <text evidence="1">The sequence shown here is derived from an EMBL/GenBank/DDBJ whole genome shotgun (WGS) entry which is preliminary data.</text>
</comment>
<protein>
    <submittedName>
        <fullName evidence="1">Uncharacterized protein</fullName>
    </submittedName>
</protein>
<sequence>MTTPANNILSTSVPKLKLLGTNWAVFSLRFMTKVEMKGLWGHFDRMCKCPKLPATPSTTSTTTSTTPSATSSLLATEMIDTWEQDKKVTRSLLYQKISDLTLMMIVRCPSVKVMWDTVVQEYMYKGAFSQAHLCHSFMSS</sequence>
<dbReference type="AlphaFoldDB" id="A0A9P5WWS2"/>
<evidence type="ECO:0000313" key="1">
    <source>
        <dbReference type="EMBL" id="KAF9440278.1"/>
    </source>
</evidence>
<gene>
    <name evidence="1" type="ORF">P691DRAFT_688260</name>
</gene>
<dbReference type="EMBL" id="MU152677">
    <property type="protein sequence ID" value="KAF9440278.1"/>
    <property type="molecule type" value="Genomic_DNA"/>
</dbReference>
<keyword evidence="2" id="KW-1185">Reference proteome</keyword>
<proteinExistence type="predicted"/>
<evidence type="ECO:0000313" key="2">
    <source>
        <dbReference type="Proteomes" id="UP000807342"/>
    </source>
</evidence>